<dbReference type="EMBL" id="AMKT01000040">
    <property type="protein sequence ID" value="OXG22386.1"/>
    <property type="molecule type" value="Genomic_DNA"/>
</dbReference>
<feature type="region of interest" description="Disordered" evidence="1">
    <location>
        <begin position="385"/>
        <end position="488"/>
    </location>
</feature>
<protein>
    <submittedName>
        <fullName evidence="2">Uncharacterized protein</fullName>
    </submittedName>
</protein>
<dbReference type="GO" id="GO:0005840">
    <property type="term" value="C:ribosome"/>
    <property type="evidence" value="ECO:0007669"/>
    <property type="project" value="InterPro"/>
</dbReference>
<accession>A0A854QED9</accession>
<organism evidence="2 3">
    <name type="scientific">Cryptococcus neoformans Tu259-1</name>
    <dbReference type="NCBI Taxonomy" id="1230072"/>
    <lineage>
        <taxon>Eukaryota</taxon>
        <taxon>Fungi</taxon>
        <taxon>Dikarya</taxon>
        <taxon>Basidiomycota</taxon>
        <taxon>Agaricomycotina</taxon>
        <taxon>Tremellomycetes</taxon>
        <taxon>Tremellales</taxon>
        <taxon>Cryptococcaceae</taxon>
        <taxon>Cryptococcus</taxon>
        <taxon>Cryptococcus neoformans species complex</taxon>
    </lineage>
</organism>
<dbReference type="AlphaFoldDB" id="A0A854QED9"/>
<dbReference type="GO" id="GO:0006412">
    <property type="term" value="P:translation"/>
    <property type="evidence" value="ECO:0007669"/>
    <property type="project" value="InterPro"/>
</dbReference>
<feature type="compositionally biased region" description="Polar residues" evidence="1">
    <location>
        <begin position="453"/>
        <end position="467"/>
    </location>
</feature>
<dbReference type="InterPro" id="IPR018130">
    <property type="entry name" value="Ribosomal_uS2_CS"/>
</dbReference>
<feature type="compositionally biased region" description="Polar residues" evidence="1">
    <location>
        <begin position="431"/>
        <end position="442"/>
    </location>
</feature>
<dbReference type="Proteomes" id="UP000199727">
    <property type="component" value="Unassembled WGS sequence"/>
</dbReference>
<name>A0A854QED9_CRYNE</name>
<evidence type="ECO:0000313" key="2">
    <source>
        <dbReference type="EMBL" id="OXG22386.1"/>
    </source>
</evidence>
<reference evidence="2 3" key="1">
    <citation type="submission" date="2017-06" db="EMBL/GenBank/DDBJ databases">
        <title>Global population genomics of the pathogenic fungus Cryptococcus neoformans var. grubii.</title>
        <authorList>
            <person name="Cuomo C."/>
            <person name="Litvintseva A."/>
            <person name="Chen Y."/>
            <person name="Young S."/>
            <person name="Zeng Q."/>
            <person name="Chapman S."/>
            <person name="Gujja S."/>
            <person name="Saif S."/>
            <person name="Birren B."/>
        </authorList>
    </citation>
    <scope>NUCLEOTIDE SEQUENCE [LARGE SCALE GENOMIC DNA]</scope>
    <source>
        <strain evidence="2 3">Tu259-1</strain>
    </source>
</reference>
<gene>
    <name evidence="2" type="ORF">C361_03047</name>
</gene>
<proteinExistence type="predicted"/>
<dbReference type="PROSITE" id="PS00962">
    <property type="entry name" value="RIBOSOMAL_S2_1"/>
    <property type="match status" value="1"/>
</dbReference>
<evidence type="ECO:0000256" key="1">
    <source>
        <dbReference type="SAM" id="MobiDB-lite"/>
    </source>
</evidence>
<comment type="caution">
    <text evidence="2">The sequence shown here is derived from an EMBL/GenBank/DDBJ whole genome shotgun (WGS) entry which is preliminary data.</text>
</comment>
<sequence>MAHSVRSRKSEADIAFQDLLRTEAHLGRPRQCQKCYRYWPWATFRLDRTDAHPLFCLRCSRPDLYVKHWQTARDEMRTLIDAAAKIQEVYTDPNEAVKPAPPFLPPPQMSQHAPHTLPGAVAQREAMMRPPTFAQDRMNPSSIVNLTDASRVPPVLDNAPLVPATYRAQASARNAPSSAEASSRPWINTLPQYPIERPRQTPSNPALTNLQPPRIPANFTAPPRAIGQPFLPTPPASTSAINNSGASHLPSHVSRWPVHVYLPGYSPYQLPFNSFQITKLPDKIIHRLIGKPEELRALKEPHRALLWLQLICVPSPSSVLLFSQIMHSYISFIFYNKAATAPAHLPLLPADLINVMRNLWPEVRYTGGERGTEITCIGLAMRTDKRTRQATSGMDAEVENTRSPIAGPSTATRGDNVGEGSIAMSGAAVSTMAQPAESTHSGSSKKDVDVLPSQGSAPLGNQPQQESRGAAGGLVVSSTPGGAGGTGP</sequence>
<dbReference type="OrthoDB" id="2566687at2759"/>
<evidence type="ECO:0000313" key="3">
    <source>
        <dbReference type="Proteomes" id="UP000199727"/>
    </source>
</evidence>
<dbReference type="GO" id="GO:0003735">
    <property type="term" value="F:structural constituent of ribosome"/>
    <property type="evidence" value="ECO:0007669"/>
    <property type="project" value="InterPro"/>
</dbReference>